<evidence type="ECO:0000313" key="2">
    <source>
        <dbReference type="EMBL" id="MTD57748.1"/>
    </source>
</evidence>
<evidence type="ECO:0000256" key="1">
    <source>
        <dbReference type="SAM" id="MobiDB-lite"/>
    </source>
</evidence>
<organism evidence="2 3">
    <name type="scientific">Amycolatopsis pithecellobii</name>
    <dbReference type="NCBI Taxonomy" id="664692"/>
    <lineage>
        <taxon>Bacteria</taxon>
        <taxon>Bacillati</taxon>
        <taxon>Actinomycetota</taxon>
        <taxon>Actinomycetes</taxon>
        <taxon>Pseudonocardiales</taxon>
        <taxon>Pseudonocardiaceae</taxon>
        <taxon>Amycolatopsis</taxon>
    </lineage>
</organism>
<dbReference type="AlphaFoldDB" id="A0A6N7Z0D5"/>
<accession>A0A6N7Z0D5</accession>
<protein>
    <recommendedName>
        <fullName evidence="4">WXG100 family type VII secretion target</fullName>
    </recommendedName>
</protein>
<keyword evidence="3" id="KW-1185">Reference proteome</keyword>
<gene>
    <name evidence="2" type="ORF">GKO32_27770</name>
</gene>
<dbReference type="RefSeq" id="WP_154759858.1">
    <property type="nucleotide sequence ID" value="NZ_WMBA01000053.1"/>
</dbReference>
<evidence type="ECO:0008006" key="4">
    <source>
        <dbReference type="Google" id="ProtNLM"/>
    </source>
</evidence>
<sequence length="407" mass="42291">MGDDKVTGQASNITISKESDPGLIETDWRKLASAAPGPLGSGFSAFDSTQKALSDGKVTGGEIAGLASAGAGFVSSCMDVSSIATDPIGWLVGQGLNFLMSVVTPIQDAIHLVSGDGPALSNAAGNFGSIAQGLAAYSQKFAQDAQASLTQWSGQAAETAGTKLGEFSHGINGIAAQAGDIAQLLQISSMVMTVIEEFIKAILTELITWLIMIWIPALAAAVPTAGASVASAGTASTVRGVQTTSKVGRYVQKLRELLDRIRQFLTKMKEFFSTLGKEFQKNMGNKAMRSSLAKLEKESAKEAGETVAKRTRLMSAEGGMIGERVYQGGAKSFGNEALKSGLDNVGLGGLAKEGKIKLPTDATGWTKIGLKVTGKGTKYASEGGKIADYGEPGEDQSTEETSKDLDF</sequence>
<dbReference type="SUPFAM" id="SSF140453">
    <property type="entry name" value="EsxAB dimer-like"/>
    <property type="match status" value="1"/>
</dbReference>
<evidence type="ECO:0000313" key="3">
    <source>
        <dbReference type="Proteomes" id="UP000440096"/>
    </source>
</evidence>
<dbReference type="InterPro" id="IPR036689">
    <property type="entry name" value="ESAT-6-like_sf"/>
</dbReference>
<comment type="caution">
    <text evidence="2">The sequence shown here is derived from an EMBL/GenBank/DDBJ whole genome shotgun (WGS) entry which is preliminary data.</text>
</comment>
<dbReference type="Proteomes" id="UP000440096">
    <property type="component" value="Unassembled WGS sequence"/>
</dbReference>
<reference evidence="2 3" key="1">
    <citation type="submission" date="2019-11" db="EMBL/GenBank/DDBJ databases">
        <title>Draft genome of Amycolatopsis RM579.</title>
        <authorList>
            <person name="Duangmal K."/>
            <person name="Mingma R."/>
        </authorList>
    </citation>
    <scope>NUCLEOTIDE SEQUENCE [LARGE SCALE GENOMIC DNA]</scope>
    <source>
        <strain evidence="2 3">RM579</strain>
    </source>
</reference>
<feature type="region of interest" description="Disordered" evidence="1">
    <location>
        <begin position="377"/>
        <end position="407"/>
    </location>
</feature>
<dbReference type="EMBL" id="WMBA01000053">
    <property type="protein sequence ID" value="MTD57748.1"/>
    <property type="molecule type" value="Genomic_DNA"/>
</dbReference>
<name>A0A6N7Z0D5_9PSEU</name>
<dbReference type="OrthoDB" id="5180306at2"/>
<proteinExistence type="predicted"/>